<evidence type="ECO:0000313" key="2">
    <source>
        <dbReference type="Proteomes" id="UP000814176"/>
    </source>
</evidence>
<dbReference type="EMBL" id="JADCUA010000009">
    <property type="protein sequence ID" value="KAH9837117.1"/>
    <property type="molecule type" value="Genomic_DNA"/>
</dbReference>
<dbReference type="Proteomes" id="UP000814176">
    <property type="component" value="Unassembled WGS sequence"/>
</dbReference>
<evidence type="ECO:0000313" key="1">
    <source>
        <dbReference type="EMBL" id="KAH9837117.1"/>
    </source>
</evidence>
<protein>
    <submittedName>
        <fullName evidence="1">Uncharacterized protein</fullName>
    </submittedName>
</protein>
<accession>A0ABQ8KI97</accession>
<proteinExistence type="predicted"/>
<gene>
    <name evidence="1" type="ORF">C8Q71DRAFT_857434</name>
</gene>
<reference evidence="1 2" key="1">
    <citation type="journal article" date="2021" name="Environ. Microbiol.">
        <title>Gene family expansions and transcriptome signatures uncover fungal adaptations to wood decay.</title>
        <authorList>
            <person name="Hage H."/>
            <person name="Miyauchi S."/>
            <person name="Viragh M."/>
            <person name="Drula E."/>
            <person name="Min B."/>
            <person name="Chaduli D."/>
            <person name="Navarro D."/>
            <person name="Favel A."/>
            <person name="Norest M."/>
            <person name="Lesage-Meessen L."/>
            <person name="Balint B."/>
            <person name="Merenyi Z."/>
            <person name="de Eugenio L."/>
            <person name="Morin E."/>
            <person name="Martinez A.T."/>
            <person name="Baldrian P."/>
            <person name="Stursova M."/>
            <person name="Martinez M.J."/>
            <person name="Novotny C."/>
            <person name="Magnuson J.K."/>
            <person name="Spatafora J.W."/>
            <person name="Maurice S."/>
            <person name="Pangilinan J."/>
            <person name="Andreopoulos W."/>
            <person name="LaButti K."/>
            <person name="Hundley H."/>
            <person name="Na H."/>
            <person name="Kuo A."/>
            <person name="Barry K."/>
            <person name="Lipzen A."/>
            <person name="Henrissat B."/>
            <person name="Riley R."/>
            <person name="Ahrendt S."/>
            <person name="Nagy L.G."/>
            <person name="Grigoriev I.V."/>
            <person name="Martin F."/>
            <person name="Rosso M.N."/>
        </authorList>
    </citation>
    <scope>NUCLEOTIDE SEQUENCE [LARGE SCALE GENOMIC DNA]</scope>
    <source>
        <strain evidence="1 2">CIRM-BRFM 1785</strain>
    </source>
</reference>
<dbReference type="RefSeq" id="XP_047779286.1">
    <property type="nucleotide sequence ID" value="XM_047927411.1"/>
</dbReference>
<organism evidence="1 2">
    <name type="scientific">Rhodofomes roseus</name>
    <dbReference type="NCBI Taxonomy" id="34475"/>
    <lineage>
        <taxon>Eukaryota</taxon>
        <taxon>Fungi</taxon>
        <taxon>Dikarya</taxon>
        <taxon>Basidiomycota</taxon>
        <taxon>Agaricomycotina</taxon>
        <taxon>Agaricomycetes</taxon>
        <taxon>Polyporales</taxon>
        <taxon>Rhodofomes</taxon>
    </lineage>
</organism>
<dbReference type="GeneID" id="72008143"/>
<name>A0ABQ8KI97_9APHY</name>
<sequence length="120" mass="12776">MPTSTVPYEILFDFVNDTAEPTTIRVLRQDNGTRTGAAMLLHGGENLSLVLTAGTPYKYALVQGGTEAILSVKVWQDTQYCTSTAFRRSRSGGGKAGDPGKTAIQGVAVVSLDHHYTNGS</sequence>
<comment type="caution">
    <text evidence="1">The sequence shown here is derived from an EMBL/GenBank/DDBJ whole genome shotgun (WGS) entry which is preliminary data.</text>
</comment>
<keyword evidence="2" id="KW-1185">Reference proteome</keyword>